<dbReference type="PANTHER" id="PTHR14490">
    <property type="entry name" value="ZINC FINGER, ZZ TYPE"/>
    <property type="match status" value="1"/>
</dbReference>
<sequence length="565" mass="65279">MARKKSAAKKAKEAALRAESENASTEEVAKPQEFSKKEDNQNESEDDESSSTSEEEDEYGELLTENVESSIQKVLSTLKSDPKKLLDPNAKFFDENDEEVSKKSKEKPLYLKDYHRQALLLGDYKKDENEFDTVDGEKPFVVTEREERNRLLDDIKNAFDGEEAEDDDEFLKKKEKPEAAESDPASELPDPTKNAEAFLSAFLDRKAWVPKENDKVIDLDKIDNDDEQEFDDAVEDFERAYNFRYEDPNSAEIVSYARNQATVRRAKTNARKKERERKHAEKEKEKAEREKALQKKKTEKLNKVADRLKKIKDAVGDDVSNEAIEKVFGESLLNDDFDDADWDNKMAQVFDAQYYGAEITKPEWDEDDEIMGEFHAAKAADGGDAEYSDIVGEDDEPETENGDVEAVGEKKSSKKAKLKEKKEAKKQLRNIREEAAKIVEANKLKILDEVEEERGRSKEKEEIKFKYREVSPETFGLSTREILLADDLDLNKFVSIKKFAPYRPKELALKDKRKFAKKKHLQQWRKDVFQSKEGPSRQPGEAENEIWIPQEVEERPRKKSKKTKR</sequence>
<dbReference type="Proteomes" id="UP000037122">
    <property type="component" value="Unassembled WGS sequence"/>
</dbReference>
<feature type="compositionally biased region" description="Basic and acidic residues" evidence="2">
    <location>
        <begin position="271"/>
        <end position="293"/>
    </location>
</feature>
<proteinExistence type="inferred from homology"/>
<evidence type="ECO:0000259" key="3">
    <source>
        <dbReference type="Pfam" id="PF12936"/>
    </source>
</evidence>
<organism evidence="4 5">
    <name type="scientific">Candidozyma auris</name>
    <name type="common">Yeast</name>
    <name type="synonym">Candida auris</name>
    <dbReference type="NCBI Taxonomy" id="498019"/>
    <lineage>
        <taxon>Eukaryota</taxon>
        <taxon>Fungi</taxon>
        <taxon>Dikarya</taxon>
        <taxon>Ascomycota</taxon>
        <taxon>Saccharomycotina</taxon>
        <taxon>Pichiomycetes</taxon>
        <taxon>Metschnikowiaceae</taxon>
        <taxon>Candidozyma</taxon>
    </lineage>
</organism>
<dbReference type="VEuPathDB" id="FungiDB:CJJ07_004280"/>
<feature type="region of interest" description="Disordered" evidence="2">
    <location>
        <begin position="1"/>
        <end position="66"/>
    </location>
</feature>
<dbReference type="VEuPathDB" id="FungiDB:CJI97_001443"/>
<evidence type="ECO:0000313" key="4">
    <source>
        <dbReference type="EMBL" id="KND98839.1"/>
    </source>
</evidence>
<feature type="region of interest" description="Disordered" evidence="2">
    <location>
        <begin position="154"/>
        <end position="193"/>
    </location>
</feature>
<dbReference type="VEuPathDB" id="FungiDB:CJJ09_003419"/>
<evidence type="ECO:0000256" key="2">
    <source>
        <dbReference type="SAM" id="MobiDB-lite"/>
    </source>
</evidence>
<dbReference type="VEuPathDB" id="FungiDB:CJI96_0003009"/>
<name>A0A0L0NXU3_CANAR</name>
<feature type="region of interest" description="Disordered" evidence="2">
    <location>
        <begin position="263"/>
        <end position="296"/>
    </location>
</feature>
<dbReference type="InterPro" id="IPR024626">
    <property type="entry name" value="Kri1-like_C"/>
</dbReference>
<dbReference type="Pfam" id="PF12936">
    <property type="entry name" value="Kri1_C"/>
    <property type="match status" value="1"/>
</dbReference>
<dbReference type="VEuPathDB" id="FungiDB:B9J08_001163"/>
<dbReference type="AlphaFoldDB" id="A0A0L0NXU3"/>
<dbReference type="GO" id="GO:0000447">
    <property type="term" value="P:endonucleolytic cleavage in ITS1 to separate SSU-rRNA from 5.8S rRNA and LSU-rRNA from tricistronic rRNA transcript (SSU-rRNA, 5.8S rRNA, LSU-rRNA)"/>
    <property type="evidence" value="ECO:0007669"/>
    <property type="project" value="TreeGrafter"/>
</dbReference>
<protein>
    <recommendedName>
        <fullName evidence="3">Kri1-like C-terminal domain-containing protein</fullName>
    </recommendedName>
</protein>
<dbReference type="Pfam" id="PF05178">
    <property type="entry name" value="Kri1"/>
    <property type="match status" value="1"/>
</dbReference>
<feature type="region of interest" description="Disordered" evidence="2">
    <location>
        <begin position="378"/>
        <end position="427"/>
    </location>
</feature>
<feature type="compositionally biased region" description="Acidic residues" evidence="2">
    <location>
        <begin position="41"/>
        <end position="60"/>
    </location>
</feature>
<feature type="region of interest" description="Disordered" evidence="2">
    <location>
        <begin position="79"/>
        <end position="105"/>
    </location>
</feature>
<accession>A0A0L0NXU3</accession>
<evidence type="ECO:0000256" key="1">
    <source>
        <dbReference type="ARBA" id="ARBA00007473"/>
    </source>
</evidence>
<feature type="compositionally biased region" description="Basic and acidic residues" evidence="2">
    <location>
        <begin position="170"/>
        <end position="179"/>
    </location>
</feature>
<dbReference type="InterPro" id="IPR018034">
    <property type="entry name" value="Kri1"/>
</dbReference>
<feature type="domain" description="Kri1-like C-terminal" evidence="3">
    <location>
        <begin position="436"/>
        <end position="528"/>
    </location>
</feature>
<feature type="compositionally biased region" description="Acidic residues" evidence="2">
    <location>
        <begin position="383"/>
        <end position="403"/>
    </location>
</feature>
<comment type="similarity">
    <text evidence="1">Belongs to the KRI1 family.</text>
</comment>
<evidence type="ECO:0000313" key="5">
    <source>
        <dbReference type="Proteomes" id="UP000037122"/>
    </source>
</evidence>
<dbReference type="EMBL" id="LGST01000030">
    <property type="protein sequence ID" value="KND98839.1"/>
    <property type="molecule type" value="Genomic_DNA"/>
</dbReference>
<feature type="compositionally biased region" description="Basic residues" evidence="2">
    <location>
        <begin position="514"/>
        <end position="523"/>
    </location>
</feature>
<feature type="compositionally biased region" description="Basic and acidic residues" evidence="2">
    <location>
        <begin position="10"/>
        <end position="20"/>
    </location>
</feature>
<reference evidence="5" key="1">
    <citation type="journal article" date="2015" name="BMC Genomics">
        <title>Draft genome of a commonly misdiagnosed multidrug resistant pathogen Candida auris.</title>
        <authorList>
            <person name="Chatterjee S."/>
            <person name="Alampalli S.V."/>
            <person name="Nageshan R.K."/>
            <person name="Chettiar S.T."/>
            <person name="Joshi S."/>
            <person name="Tatu U.S."/>
        </authorList>
    </citation>
    <scope>NUCLEOTIDE SEQUENCE [LARGE SCALE GENOMIC DNA]</scope>
    <source>
        <strain evidence="5">6684</strain>
    </source>
</reference>
<feature type="compositionally biased region" description="Basic and acidic residues" evidence="2">
    <location>
        <begin position="27"/>
        <end position="40"/>
    </location>
</feature>
<dbReference type="PANTHER" id="PTHR14490:SF5">
    <property type="entry name" value="PROTEIN KRI1 HOMOLOG"/>
    <property type="match status" value="1"/>
</dbReference>
<dbReference type="VEuPathDB" id="FungiDB:QG37_04324"/>
<feature type="region of interest" description="Disordered" evidence="2">
    <location>
        <begin position="514"/>
        <end position="565"/>
    </location>
</feature>
<feature type="compositionally biased region" description="Acidic residues" evidence="2">
    <location>
        <begin position="160"/>
        <end position="169"/>
    </location>
</feature>
<gene>
    <name evidence="4" type="ORF">QG37_04324</name>
</gene>
<comment type="caution">
    <text evidence="4">The sequence shown here is derived from an EMBL/GenBank/DDBJ whole genome shotgun (WGS) entry which is preliminary data.</text>
</comment>
<dbReference type="GO" id="GO:0005730">
    <property type="term" value="C:nucleolus"/>
    <property type="evidence" value="ECO:0007669"/>
    <property type="project" value="TreeGrafter"/>
</dbReference>
<dbReference type="GO" id="GO:0030686">
    <property type="term" value="C:90S preribosome"/>
    <property type="evidence" value="ECO:0007669"/>
    <property type="project" value="TreeGrafter"/>
</dbReference>